<dbReference type="STRING" id="1095778.SAMN04489842_0933"/>
<dbReference type="RefSeq" id="WP_090378015.1">
    <property type="nucleotide sequence ID" value="NZ_FNLC01000001.1"/>
</dbReference>
<name>A0A1H1B5Q9_NATTX</name>
<keyword evidence="1" id="KW-0472">Membrane</keyword>
<gene>
    <name evidence="2" type="ORF">SAMN04489842_0933</name>
</gene>
<dbReference type="InterPro" id="IPR055713">
    <property type="entry name" value="DUF7289"/>
</dbReference>
<dbReference type="Pfam" id="PF23960">
    <property type="entry name" value="DUF7289"/>
    <property type="match status" value="1"/>
</dbReference>
<evidence type="ECO:0000313" key="3">
    <source>
        <dbReference type="Proteomes" id="UP000198848"/>
    </source>
</evidence>
<dbReference type="AlphaFoldDB" id="A0A1H1B5Q9"/>
<sequence length="269" mass="28857">MTRAESESVGTFGKDDRGVSEVVAFVLVFGIILTSVALLSVTGFQAMDDYQEVEQLANAERAMDALTENFNDVLRYDGIDQRYGELTLREGTMTAGSSGTVVNVSVDGDPIGADEPFSRSADNGRFDVGEFAYEYESETVAYEGGGLVRASDGGSVLLSEPLLECRADSETAVVTLAVVDSTDRSIRSHTGLGVTMTETDRHTRLVDVDDSVAIAVDETEYERAWEGALTAGGWEATEHGGYDPDEDVIGVCTDAEEVVVTVVEVDVEY</sequence>
<keyword evidence="1" id="KW-1133">Transmembrane helix</keyword>
<reference evidence="3" key="1">
    <citation type="submission" date="2016-10" db="EMBL/GenBank/DDBJ databases">
        <authorList>
            <person name="Varghese N."/>
            <person name="Submissions S."/>
        </authorList>
    </citation>
    <scope>NUCLEOTIDE SEQUENCE [LARGE SCALE GENOMIC DNA]</scope>
    <source>
        <strain evidence="3">DSM 24767</strain>
    </source>
</reference>
<feature type="transmembrane region" description="Helical" evidence="1">
    <location>
        <begin position="22"/>
        <end position="41"/>
    </location>
</feature>
<evidence type="ECO:0000256" key="1">
    <source>
        <dbReference type="SAM" id="Phobius"/>
    </source>
</evidence>
<keyword evidence="3" id="KW-1185">Reference proteome</keyword>
<evidence type="ECO:0000313" key="2">
    <source>
        <dbReference type="EMBL" id="SDQ47257.1"/>
    </source>
</evidence>
<proteinExistence type="predicted"/>
<organism evidence="2 3">
    <name type="scientific">Natronobacterium texcoconense</name>
    <dbReference type="NCBI Taxonomy" id="1095778"/>
    <lineage>
        <taxon>Archaea</taxon>
        <taxon>Methanobacteriati</taxon>
        <taxon>Methanobacteriota</taxon>
        <taxon>Stenosarchaea group</taxon>
        <taxon>Halobacteria</taxon>
        <taxon>Halobacteriales</taxon>
        <taxon>Natrialbaceae</taxon>
        <taxon>Natronobacterium</taxon>
    </lineage>
</organism>
<keyword evidence="1" id="KW-0812">Transmembrane</keyword>
<accession>A0A1H1B5Q9</accession>
<protein>
    <submittedName>
        <fullName evidence="2">Uncharacterized protein</fullName>
    </submittedName>
</protein>
<dbReference type="EMBL" id="FNLC01000001">
    <property type="protein sequence ID" value="SDQ47257.1"/>
    <property type="molecule type" value="Genomic_DNA"/>
</dbReference>
<dbReference type="Proteomes" id="UP000198848">
    <property type="component" value="Unassembled WGS sequence"/>
</dbReference>
<dbReference type="OrthoDB" id="118051at2157"/>